<feature type="domain" description="TFIIS central" evidence="11">
    <location>
        <begin position="620"/>
        <end position="764"/>
    </location>
</feature>
<feature type="region of interest" description="Disordered" evidence="9">
    <location>
        <begin position="1267"/>
        <end position="1486"/>
    </location>
</feature>
<evidence type="ECO:0000313" key="13">
    <source>
        <dbReference type="Proteomes" id="UP000323386"/>
    </source>
</evidence>
<dbReference type="PANTHER" id="PTHR11477:SF0">
    <property type="entry name" value="IP08861P-RELATED"/>
    <property type="match status" value="1"/>
</dbReference>
<feature type="region of interest" description="Disordered" evidence="9">
    <location>
        <begin position="1"/>
        <end position="125"/>
    </location>
</feature>
<feature type="region of interest" description="Disordered" evidence="9">
    <location>
        <begin position="760"/>
        <end position="853"/>
    </location>
</feature>
<evidence type="ECO:0000256" key="3">
    <source>
        <dbReference type="ARBA" id="ARBA00021616"/>
    </source>
</evidence>
<evidence type="ECO:0000256" key="6">
    <source>
        <dbReference type="ARBA" id="ARBA00022833"/>
    </source>
</evidence>
<evidence type="ECO:0000313" key="12">
    <source>
        <dbReference type="EMBL" id="SPO38940.1"/>
    </source>
</evidence>
<feature type="compositionally biased region" description="Basic and acidic residues" evidence="9">
    <location>
        <begin position="78"/>
        <end position="90"/>
    </location>
</feature>
<dbReference type="InterPro" id="IPR012921">
    <property type="entry name" value="SPOC_C"/>
</dbReference>
<feature type="compositionally biased region" description="Low complexity" evidence="9">
    <location>
        <begin position="806"/>
        <end position="820"/>
    </location>
</feature>
<evidence type="ECO:0000259" key="10">
    <source>
        <dbReference type="PROSITE" id="PS50016"/>
    </source>
</evidence>
<keyword evidence="4" id="KW-0479">Metal-binding</keyword>
<evidence type="ECO:0000256" key="5">
    <source>
        <dbReference type="ARBA" id="ARBA00022771"/>
    </source>
</evidence>
<evidence type="ECO:0000256" key="7">
    <source>
        <dbReference type="ARBA" id="ARBA00023242"/>
    </source>
</evidence>
<feature type="region of interest" description="Disordered" evidence="9">
    <location>
        <begin position="933"/>
        <end position="997"/>
    </location>
</feature>
<evidence type="ECO:0000256" key="9">
    <source>
        <dbReference type="SAM" id="MobiDB-lite"/>
    </source>
</evidence>
<dbReference type="GO" id="GO:0006368">
    <property type="term" value="P:transcription elongation by RNA polymerase II"/>
    <property type="evidence" value="ECO:0007669"/>
    <property type="project" value="TreeGrafter"/>
</dbReference>
<dbReference type="InterPro" id="IPR013083">
    <property type="entry name" value="Znf_RING/FYVE/PHD"/>
</dbReference>
<keyword evidence="7" id="KW-0539">Nucleus</keyword>
<dbReference type="Pfam" id="PF00628">
    <property type="entry name" value="PHD"/>
    <property type="match status" value="1"/>
</dbReference>
<feature type="compositionally biased region" description="Pro residues" evidence="9">
    <location>
        <begin position="1306"/>
        <end position="1321"/>
    </location>
</feature>
<dbReference type="Proteomes" id="UP000323386">
    <property type="component" value="Unassembled WGS sequence"/>
</dbReference>
<dbReference type="GO" id="GO:0006362">
    <property type="term" value="P:transcription elongation by RNA polymerase I"/>
    <property type="evidence" value="ECO:0007669"/>
    <property type="project" value="TreeGrafter"/>
</dbReference>
<evidence type="ECO:0000256" key="4">
    <source>
        <dbReference type="ARBA" id="ARBA00022723"/>
    </source>
</evidence>
<organism evidence="12 13">
    <name type="scientific">Pseudozyma flocculosa</name>
    <dbReference type="NCBI Taxonomy" id="84751"/>
    <lineage>
        <taxon>Eukaryota</taxon>
        <taxon>Fungi</taxon>
        <taxon>Dikarya</taxon>
        <taxon>Basidiomycota</taxon>
        <taxon>Ustilaginomycotina</taxon>
        <taxon>Ustilaginomycetes</taxon>
        <taxon>Ustilaginales</taxon>
        <taxon>Ustilaginaceae</taxon>
        <taxon>Pseudozyma</taxon>
    </lineage>
</organism>
<feature type="compositionally biased region" description="Basic residues" evidence="9">
    <location>
        <begin position="38"/>
        <end position="47"/>
    </location>
</feature>
<evidence type="ECO:0000256" key="1">
    <source>
        <dbReference type="ARBA" id="ARBA00002311"/>
    </source>
</evidence>
<dbReference type="GO" id="GO:0031440">
    <property type="term" value="P:regulation of mRNA 3'-end processing"/>
    <property type="evidence" value="ECO:0007669"/>
    <property type="project" value="TreeGrafter"/>
</dbReference>
<feature type="compositionally biased region" description="Basic and acidic residues" evidence="9">
    <location>
        <begin position="974"/>
        <end position="995"/>
    </location>
</feature>
<dbReference type="SMART" id="SM00249">
    <property type="entry name" value="PHD"/>
    <property type="match status" value="1"/>
</dbReference>
<feature type="compositionally biased region" description="Low complexity" evidence="9">
    <location>
        <begin position="452"/>
        <end position="463"/>
    </location>
</feature>
<dbReference type="SUPFAM" id="SSF57903">
    <property type="entry name" value="FYVE/PHD zinc finger"/>
    <property type="match status" value="1"/>
</dbReference>
<dbReference type="PANTHER" id="PTHR11477">
    <property type="entry name" value="TRANSCRIPTION FACTOR S-II ZINC FINGER DOMAIN-CONTAINING PROTEIN"/>
    <property type="match status" value="1"/>
</dbReference>
<feature type="compositionally biased region" description="Gly residues" evidence="9">
    <location>
        <begin position="1474"/>
        <end position="1486"/>
    </location>
</feature>
<dbReference type="InterPro" id="IPR001965">
    <property type="entry name" value="Znf_PHD"/>
</dbReference>
<dbReference type="GO" id="GO:0008270">
    <property type="term" value="F:zinc ion binding"/>
    <property type="evidence" value="ECO:0007669"/>
    <property type="project" value="UniProtKB-KW"/>
</dbReference>
<dbReference type="CDD" id="cd21538">
    <property type="entry name" value="SPOC_TFIIS"/>
    <property type="match status" value="1"/>
</dbReference>
<dbReference type="EMBL" id="OOIP01000012">
    <property type="protein sequence ID" value="SPO38940.1"/>
    <property type="molecule type" value="Genomic_DNA"/>
</dbReference>
<name>A0A5C3F4A7_9BASI</name>
<dbReference type="InterPro" id="IPR003618">
    <property type="entry name" value="TFIIS_cen_dom"/>
</dbReference>
<keyword evidence="6" id="KW-0862">Zinc</keyword>
<dbReference type="PROSITE" id="PS51321">
    <property type="entry name" value="TFIIS_CENTRAL"/>
    <property type="match status" value="1"/>
</dbReference>
<feature type="region of interest" description="Disordered" evidence="9">
    <location>
        <begin position="357"/>
        <end position="402"/>
    </location>
</feature>
<feature type="compositionally biased region" description="Low complexity" evidence="9">
    <location>
        <begin position="1"/>
        <end position="19"/>
    </location>
</feature>
<dbReference type="GO" id="GO:0031564">
    <property type="term" value="P:transcription antitermination"/>
    <property type="evidence" value="ECO:0007669"/>
    <property type="project" value="TreeGrafter"/>
</dbReference>
<dbReference type="GO" id="GO:0000977">
    <property type="term" value="F:RNA polymerase II transcription regulatory region sequence-specific DNA binding"/>
    <property type="evidence" value="ECO:0007669"/>
    <property type="project" value="TreeGrafter"/>
</dbReference>
<gene>
    <name evidence="12" type="ORF">PSFLO_04419</name>
</gene>
<feature type="compositionally biased region" description="Low complexity" evidence="9">
    <location>
        <begin position="836"/>
        <end position="853"/>
    </location>
</feature>
<comment type="similarity">
    <text evidence="2">Belongs to the BYE1 family.</text>
</comment>
<dbReference type="InterPro" id="IPR011011">
    <property type="entry name" value="Znf_FYVE_PHD"/>
</dbReference>
<feature type="compositionally biased region" description="Polar residues" evidence="9">
    <location>
        <begin position="568"/>
        <end position="588"/>
    </location>
</feature>
<dbReference type="InterPro" id="IPR019786">
    <property type="entry name" value="Zinc_finger_PHD-type_CS"/>
</dbReference>
<protein>
    <recommendedName>
        <fullName evidence="3">Transcription factor BYE1</fullName>
    </recommendedName>
</protein>
<proteinExistence type="inferred from homology"/>
<evidence type="ECO:0000256" key="8">
    <source>
        <dbReference type="PROSITE-ProRule" id="PRU00146"/>
    </source>
</evidence>
<dbReference type="Pfam" id="PF07744">
    <property type="entry name" value="SPOC"/>
    <property type="match status" value="1"/>
</dbReference>
<comment type="function">
    <text evidence="1">Negative regulator of transcription elongation.</text>
</comment>
<dbReference type="Pfam" id="PF07500">
    <property type="entry name" value="TFIIS_M"/>
    <property type="match status" value="1"/>
</dbReference>
<evidence type="ECO:0000259" key="11">
    <source>
        <dbReference type="PROSITE" id="PS51321"/>
    </source>
</evidence>
<dbReference type="GO" id="GO:0001139">
    <property type="term" value="F:RNA polymerase II complex recruiting activity"/>
    <property type="evidence" value="ECO:0007669"/>
    <property type="project" value="TreeGrafter"/>
</dbReference>
<feature type="domain" description="PHD-type" evidence="10">
    <location>
        <begin position="129"/>
        <end position="179"/>
    </location>
</feature>
<feature type="region of interest" description="Disordered" evidence="9">
    <location>
        <begin position="1195"/>
        <end position="1224"/>
    </location>
</feature>
<dbReference type="InterPro" id="IPR019787">
    <property type="entry name" value="Znf_PHD-finger"/>
</dbReference>
<accession>A0A5C3F4A7</accession>
<keyword evidence="5 8" id="KW-0863">Zinc-finger</keyword>
<dbReference type="OrthoDB" id="436852at2759"/>
<keyword evidence="13" id="KW-1185">Reference proteome</keyword>
<dbReference type="SMART" id="SM00510">
    <property type="entry name" value="TFS2M"/>
    <property type="match status" value="1"/>
</dbReference>
<dbReference type="Gene3D" id="3.30.40.10">
    <property type="entry name" value="Zinc/RING finger domain, C3HC4 (zinc finger)"/>
    <property type="match status" value="1"/>
</dbReference>
<feature type="compositionally biased region" description="Acidic residues" evidence="9">
    <location>
        <begin position="474"/>
        <end position="489"/>
    </location>
</feature>
<reference evidence="12 13" key="1">
    <citation type="submission" date="2018-03" db="EMBL/GenBank/DDBJ databases">
        <authorList>
            <person name="Guldener U."/>
        </authorList>
    </citation>
    <scope>NUCLEOTIDE SEQUENCE [LARGE SCALE GENOMIC DNA]</scope>
    <source>
        <strain evidence="12 13">DAOM196992</strain>
    </source>
</reference>
<feature type="compositionally biased region" description="Basic and acidic residues" evidence="9">
    <location>
        <begin position="760"/>
        <end position="775"/>
    </location>
</feature>
<sequence>MTTATAASASAAPAASASPEAGLDNHTEPLPSADGPRRGSRVKKPTRRALGQDAPQASTVASSDDPAARPTRRSSRIKHPEPQEPSKDANDGQGKSAPKPTKQAQDGAASVPAGGDEDQDDQDDDADDAVYCICKGKDDGTPMISCEGCHDWFHFSCVKLTKRAARNLSEYLCPSCLESGRGSKDDQGKFDAPLKIRTASSRAASSSSAVDLLLVLASAALRTCLPCPRIQTKDEKASVMKRFPRSPTRMMSCSAAPPVSSPDCDRPRVTLFASHIGAAACSLWRAAVPALVASLAAASPASNRAVRLEAFWRPDPNHAWCHPLRKCGVVAATGPGRKPRDVHRLGWRASRWTCAEHAERTGQPRGSQPVARVGSGSGEEWRSARRRWRRGKEAPRAATCPNGTCSIQPAPATKMLITGLPLFFPFTGNTDGATKAKATADDERSDGQQSRASSAETTAAESSGDSGSEHVESGQEDAEDEEDEEDEDGGSGKATSCAKRSLPQSSRTPKRRRTDSDATAANHVDKAKAGRRPSVTAASPSEPRPRPGLSVGNAVKRKDSEAAAPSARQKSSNGTSLGSPTRRPSVSASKGAKAPSGTSRRNASGGAAPRASGLDEVEAARAPARRVITSVLETIFTDTSLAPIQNAGGTISLDVVEQSKSPGERAREYAEAFEQEMFELTAEQSGSTKAVGQKYREKFRTFLFSLKDRQNQGLHLRIASGQLLAKDLAHMSKDELANESIRQATEKAKQEALHRITLLKTEEGPHRKITHKGEIEIESDTFSSQDQGGKFAQARTENANVGGQAGAAISSSTEASTSQAPKPRSASTPQVEAPQPSASASADHRSSASPPSARGVVANVAGLEQDVGSSPASRTRALSATVLQSPTTKFDFSSVWSGSERVPSAGIAHGSADDAAGRYGLDGADDGAIDVFQPDFPPEVNLSQGDGSPFAGDPGGAAGDADDFIDTFLGGDEDASRPEVAEQESRPIRAAKTPEADPPSAWMHRYRPVIWAGSMVLPDVGYFCGLARQVAGQDVVGQPWVWPYFFPTSQSVIEGRLPSKMAADYLMQVRTSAKTRIIVFTLEANFDPIAVAPAGAEAVHSEAANTAAFAKVVEHFKSLDRWGVLHKSTRARDSGILKDVYLVPLQREDPVPLWLDLVESDALGPDWAQRRDRDLFLIPIVVYAGAIEHEAQRLARGKRRSVTQPEREASIDAQAGRSASSSATPVAPAALAAASLPPSLAQPAPPEAGITTTALQDLLRSISKSTSSLLEQGPTPPHQPAAASSTNMWSPMPAQHASNPDATPWSPLPPPPGPAPRPPPFLEKVGDSRGGNSPSQVASGPAGGGYDPHTGWAANPTAPPSAEGPPHRGWSGAPQASQYGPYGGGAGQEGPATSARWNPGFAGQAPPPPPAAMGYHGPSAPAYPPPGSGTHGPPYGGPDSRGAHGPPPAGWTGQPAVGGSPYGAHGRGDQPSRGVGGGWGRGCGRF</sequence>
<dbReference type="PROSITE" id="PS01359">
    <property type="entry name" value="ZF_PHD_1"/>
    <property type="match status" value="1"/>
</dbReference>
<dbReference type="SUPFAM" id="SSF46942">
    <property type="entry name" value="Elongation factor TFIIS domain 2"/>
    <property type="match status" value="1"/>
</dbReference>
<dbReference type="PROSITE" id="PS50016">
    <property type="entry name" value="ZF_PHD_2"/>
    <property type="match status" value="1"/>
</dbReference>
<dbReference type="InterPro" id="IPR036575">
    <property type="entry name" value="TFIIS_cen_dom_sf"/>
</dbReference>
<feature type="region of interest" description="Disordered" evidence="9">
    <location>
        <begin position="433"/>
        <end position="617"/>
    </location>
</feature>
<dbReference type="Gene3D" id="1.10.472.30">
    <property type="entry name" value="Transcription elongation factor S-II, central domain"/>
    <property type="match status" value="1"/>
</dbReference>
<dbReference type="GO" id="GO:0005634">
    <property type="term" value="C:nucleus"/>
    <property type="evidence" value="ECO:0007669"/>
    <property type="project" value="TreeGrafter"/>
</dbReference>
<feature type="compositionally biased region" description="Acidic residues" evidence="9">
    <location>
        <begin position="115"/>
        <end position="125"/>
    </location>
</feature>
<evidence type="ECO:0000256" key="2">
    <source>
        <dbReference type="ARBA" id="ARBA00011050"/>
    </source>
</evidence>